<proteinExistence type="predicted"/>
<dbReference type="PANTHER" id="PTHR13605">
    <property type="entry name" value="ER MEMBRANE PROTEIN COMPLEX SUBUNIT 7"/>
    <property type="match status" value="1"/>
</dbReference>
<dbReference type="InterPro" id="IPR039163">
    <property type="entry name" value="EMC7"/>
</dbReference>
<reference evidence="8" key="2">
    <citation type="submission" date="2015-01" db="EMBL/GenBank/DDBJ databases">
        <title>Evolutionary Origins and Diversification of the Mycorrhizal Mutualists.</title>
        <authorList>
            <consortium name="DOE Joint Genome Institute"/>
            <consortium name="Mycorrhizal Genomics Consortium"/>
            <person name="Kohler A."/>
            <person name="Kuo A."/>
            <person name="Nagy L.G."/>
            <person name="Floudas D."/>
            <person name="Copeland A."/>
            <person name="Barry K.W."/>
            <person name="Cichocki N."/>
            <person name="Veneault-Fourrey C."/>
            <person name="LaButti K."/>
            <person name="Lindquist E.A."/>
            <person name="Lipzen A."/>
            <person name="Lundell T."/>
            <person name="Morin E."/>
            <person name="Murat C."/>
            <person name="Riley R."/>
            <person name="Ohm R."/>
            <person name="Sun H."/>
            <person name="Tunlid A."/>
            <person name="Henrissat B."/>
            <person name="Grigoriev I.V."/>
            <person name="Hibbett D.S."/>
            <person name="Martin F."/>
        </authorList>
    </citation>
    <scope>NUCLEOTIDE SEQUENCE [LARGE SCALE GENOMIC DNA]</scope>
    <source>
        <strain evidence="8">MUT 4182</strain>
    </source>
</reference>
<comment type="subcellular location">
    <subcellularLocation>
        <location evidence="1">Membrane</location>
        <topology evidence="1">Single-pass membrane protein</topology>
    </subcellularLocation>
</comment>
<protein>
    <recommendedName>
        <fullName evidence="6">ER membrane protein complex subunit 7 beta-sandwich domain-containing protein</fullName>
    </recommendedName>
</protein>
<evidence type="ECO:0000256" key="5">
    <source>
        <dbReference type="ARBA" id="ARBA00023136"/>
    </source>
</evidence>
<dbReference type="InterPro" id="IPR019008">
    <property type="entry name" value="Beta_sandwich_EMC7"/>
</dbReference>
<dbReference type="PANTHER" id="PTHR13605:SF4">
    <property type="entry name" value="ER MEMBRANE PROTEIN COMPLEX SUBUNIT 7"/>
    <property type="match status" value="1"/>
</dbReference>
<evidence type="ECO:0000256" key="3">
    <source>
        <dbReference type="ARBA" id="ARBA00022729"/>
    </source>
</evidence>
<evidence type="ECO:0000256" key="4">
    <source>
        <dbReference type="ARBA" id="ARBA00022989"/>
    </source>
</evidence>
<sequence>VSVVSAVDVHGSVEFNKVCLDIKALKPTRVTLDWGTYSAHVWRDGRFVLRNVEPGSYVLNVLARDHVFDQVSGVSVRYHCLELDRTPHYPTPSLPQLPYPIVLKPRIAKVYVEPKKDFNPIDMFRSNPIMLVMLGSVAMMFLMPKIISNMDPQDREEFLATQSKMMAMPTQLSQG</sequence>
<gene>
    <name evidence="7" type="ORF">M407DRAFT_41219</name>
</gene>
<keyword evidence="3" id="KW-0732">Signal</keyword>
<accession>A0A0C3L3A6</accession>
<keyword evidence="5" id="KW-0472">Membrane</keyword>
<reference evidence="7 8" key="1">
    <citation type="submission" date="2014-04" db="EMBL/GenBank/DDBJ databases">
        <authorList>
            <consortium name="DOE Joint Genome Institute"/>
            <person name="Kuo A."/>
            <person name="Girlanda M."/>
            <person name="Perotto S."/>
            <person name="Kohler A."/>
            <person name="Nagy L.G."/>
            <person name="Floudas D."/>
            <person name="Copeland A."/>
            <person name="Barry K.W."/>
            <person name="Cichocki N."/>
            <person name="Veneault-Fourrey C."/>
            <person name="LaButti K."/>
            <person name="Lindquist E.A."/>
            <person name="Lipzen A."/>
            <person name="Lundell T."/>
            <person name="Morin E."/>
            <person name="Murat C."/>
            <person name="Sun H."/>
            <person name="Tunlid A."/>
            <person name="Henrissat B."/>
            <person name="Grigoriev I.V."/>
            <person name="Hibbett D.S."/>
            <person name="Martin F."/>
            <person name="Nordberg H.P."/>
            <person name="Cantor M.N."/>
            <person name="Hua S.X."/>
        </authorList>
    </citation>
    <scope>NUCLEOTIDE SEQUENCE [LARGE SCALE GENOMIC DNA]</scope>
    <source>
        <strain evidence="7 8">MUT 4182</strain>
    </source>
</reference>
<feature type="non-terminal residue" evidence="7">
    <location>
        <position position="1"/>
    </location>
</feature>
<evidence type="ECO:0000313" key="8">
    <source>
        <dbReference type="Proteomes" id="UP000054248"/>
    </source>
</evidence>
<dbReference type="Proteomes" id="UP000054248">
    <property type="component" value="Unassembled WGS sequence"/>
</dbReference>
<keyword evidence="8" id="KW-1185">Reference proteome</keyword>
<dbReference type="AlphaFoldDB" id="A0A0C3L3A6"/>
<evidence type="ECO:0000256" key="2">
    <source>
        <dbReference type="ARBA" id="ARBA00022692"/>
    </source>
</evidence>
<feature type="domain" description="ER membrane protein complex subunit 7 beta-sandwich" evidence="6">
    <location>
        <begin position="25"/>
        <end position="132"/>
    </location>
</feature>
<keyword evidence="2" id="KW-0812">Transmembrane</keyword>
<organism evidence="7 8">
    <name type="scientific">Tulasnella calospora MUT 4182</name>
    <dbReference type="NCBI Taxonomy" id="1051891"/>
    <lineage>
        <taxon>Eukaryota</taxon>
        <taxon>Fungi</taxon>
        <taxon>Dikarya</taxon>
        <taxon>Basidiomycota</taxon>
        <taxon>Agaricomycotina</taxon>
        <taxon>Agaricomycetes</taxon>
        <taxon>Cantharellales</taxon>
        <taxon>Tulasnellaceae</taxon>
        <taxon>Tulasnella</taxon>
    </lineage>
</organism>
<dbReference type="GO" id="GO:0072546">
    <property type="term" value="C:EMC complex"/>
    <property type="evidence" value="ECO:0007669"/>
    <property type="project" value="TreeGrafter"/>
</dbReference>
<name>A0A0C3L3A6_9AGAM</name>
<evidence type="ECO:0000259" key="6">
    <source>
        <dbReference type="Pfam" id="PF09430"/>
    </source>
</evidence>
<feature type="non-terminal residue" evidence="7">
    <location>
        <position position="175"/>
    </location>
</feature>
<dbReference type="Pfam" id="PF09430">
    <property type="entry name" value="EMC7_beta-sandw"/>
    <property type="match status" value="1"/>
</dbReference>
<evidence type="ECO:0000313" key="7">
    <source>
        <dbReference type="EMBL" id="KIO16212.1"/>
    </source>
</evidence>
<dbReference type="EMBL" id="KN823635">
    <property type="protein sequence ID" value="KIO16212.1"/>
    <property type="molecule type" value="Genomic_DNA"/>
</dbReference>
<evidence type="ECO:0000256" key="1">
    <source>
        <dbReference type="ARBA" id="ARBA00004167"/>
    </source>
</evidence>
<dbReference type="HOGENOM" id="CLU_073620_3_0_1"/>
<dbReference type="STRING" id="1051891.A0A0C3L3A6"/>
<dbReference type="OrthoDB" id="27095at2759"/>
<keyword evidence="4" id="KW-1133">Transmembrane helix</keyword>